<reference evidence="1" key="1">
    <citation type="submission" date="2020-01" db="EMBL/GenBank/DDBJ databases">
        <authorList>
            <consortium name="DOE Joint Genome Institute"/>
            <person name="Haridas S."/>
            <person name="Albert R."/>
            <person name="Binder M."/>
            <person name="Bloem J."/>
            <person name="Labutti K."/>
            <person name="Salamov A."/>
            <person name="Andreopoulos B."/>
            <person name="Baker S.E."/>
            <person name="Barry K."/>
            <person name="Bills G."/>
            <person name="Bluhm B.H."/>
            <person name="Cannon C."/>
            <person name="Castanera R."/>
            <person name="Culley D.E."/>
            <person name="Daum C."/>
            <person name="Ezra D."/>
            <person name="Gonzalez J.B."/>
            <person name="Henrissat B."/>
            <person name="Kuo A."/>
            <person name="Liang C."/>
            <person name="Lipzen A."/>
            <person name="Lutzoni F."/>
            <person name="Magnuson J."/>
            <person name="Mondo S."/>
            <person name="Nolan M."/>
            <person name="Ohm R."/>
            <person name="Pangilinan J."/>
            <person name="Park H.-J."/>
            <person name="Ramirez L."/>
            <person name="Alfaro M."/>
            <person name="Sun H."/>
            <person name="Tritt A."/>
            <person name="Yoshinaga Y."/>
            <person name="Zwiers L.-H."/>
            <person name="Turgeon B.G."/>
            <person name="Goodwin S.B."/>
            <person name="Spatafora J.W."/>
            <person name="Crous P.W."/>
            <person name="Grigoriev I.V."/>
        </authorList>
    </citation>
    <scope>NUCLEOTIDE SEQUENCE</scope>
    <source>
        <strain evidence="1">P77</strain>
    </source>
</reference>
<dbReference type="AlphaFoldDB" id="A0A6A5KKT7"/>
<dbReference type="EMBL" id="ML975272">
    <property type="protein sequence ID" value="KAF1836507.1"/>
    <property type="molecule type" value="Genomic_DNA"/>
</dbReference>
<organism evidence="1 2">
    <name type="scientific">Decorospora gaudefroyi</name>
    <dbReference type="NCBI Taxonomy" id="184978"/>
    <lineage>
        <taxon>Eukaryota</taxon>
        <taxon>Fungi</taxon>
        <taxon>Dikarya</taxon>
        <taxon>Ascomycota</taxon>
        <taxon>Pezizomycotina</taxon>
        <taxon>Dothideomycetes</taxon>
        <taxon>Pleosporomycetidae</taxon>
        <taxon>Pleosporales</taxon>
        <taxon>Pleosporineae</taxon>
        <taxon>Pleosporaceae</taxon>
        <taxon>Decorospora</taxon>
    </lineage>
</organism>
<evidence type="ECO:0000313" key="1">
    <source>
        <dbReference type="EMBL" id="KAF1836507.1"/>
    </source>
</evidence>
<evidence type="ECO:0000313" key="2">
    <source>
        <dbReference type="Proteomes" id="UP000800040"/>
    </source>
</evidence>
<keyword evidence="2" id="KW-1185">Reference proteome</keyword>
<sequence>MLPTIEDADGILPVLSFQAITVPVMEEIQKDGGNALSLHPTQGPLFICDLAILWSEASDNSRIMSSEKKGLNNDFIYMKYTSPYQNVTSNYGIAKKQKLKTIAGNYNPPAHFKLEGAPHGAFPRSGRCRTYLDTNKTLTLHGESVALALSHRGAPSVSSARTFKLRADDD</sequence>
<name>A0A6A5KKT7_9PLEO</name>
<protein>
    <submittedName>
        <fullName evidence="1">Uncharacterized protein</fullName>
    </submittedName>
</protein>
<accession>A0A6A5KKT7</accession>
<proteinExistence type="predicted"/>
<gene>
    <name evidence="1" type="ORF">BDW02DRAFT_566934</name>
</gene>
<dbReference type="OrthoDB" id="3815839at2759"/>
<dbReference type="Proteomes" id="UP000800040">
    <property type="component" value="Unassembled WGS sequence"/>
</dbReference>